<feature type="transmembrane region" description="Helical" evidence="6">
    <location>
        <begin position="226"/>
        <end position="243"/>
    </location>
</feature>
<feature type="transmembrane region" description="Helical" evidence="6">
    <location>
        <begin position="94"/>
        <end position="113"/>
    </location>
</feature>
<dbReference type="EMBL" id="JAGEOJ010000003">
    <property type="protein sequence ID" value="MBO2447055.1"/>
    <property type="molecule type" value="Genomic_DNA"/>
</dbReference>
<dbReference type="Proteomes" id="UP000669179">
    <property type="component" value="Unassembled WGS sequence"/>
</dbReference>
<comment type="subcellular location">
    <subcellularLocation>
        <location evidence="1">Membrane</location>
        <topology evidence="1">Multi-pass membrane protein</topology>
    </subcellularLocation>
</comment>
<dbReference type="InterPro" id="IPR052185">
    <property type="entry name" value="IPC_Synthase-Related"/>
</dbReference>
<gene>
    <name evidence="8" type="ORF">J4573_08135</name>
</gene>
<evidence type="ECO:0000313" key="8">
    <source>
        <dbReference type="EMBL" id="MBO2447055.1"/>
    </source>
</evidence>
<name>A0A939T8M1_9ACTN</name>
<sequence>MQVCVPSRPAATSARITAWARAHPRLRPLRELLLVAVLFTAYKVGRMLAAEHMVEAFHNAVRLWDLERALHLPSEVGVQDWLLQAPAAVRAANVYYEFVHFPATAIFLVWLYLRRHAHYRWARTVLVVLTAAALVVHFVLPLAPPRMLNGLGFVDTGAVYGPGVYGTPEHDHLSNQFAAMPSLHIGWAVLVATGLILATRSRWRWLWAAHPVITTFVVVATANHYWLDGIVAVALLVITIVIVRPPGLKRGTAVSAANGTSAEPAAEKEKAYASRAEEAA</sequence>
<feature type="transmembrane region" description="Helical" evidence="6">
    <location>
        <begin position="125"/>
        <end position="143"/>
    </location>
</feature>
<keyword evidence="9" id="KW-1185">Reference proteome</keyword>
<evidence type="ECO:0000256" key="6">
    <source>
        <dbReference type="SAM" id="Phobius"/>
    </source>
</evidence>
<dbReference type="InterPro" id="IPR026841">
    <property type="entry name" value="Aur1/Ipt1"/>
</dbReference>
<reference evidence="8" key="1">
    <citation type="submission" date="2021-03" db="EMBL/GenBank/DDBJ databases">
        <authorList>
            <person name="Kanchanasin P."/>
            <person name="Saeng-In P."/>
            <person name="Phongsopitanun W."/>
            <person name="Yuki M."/>
            <person name="Kudo T."/>
            <person name="Ohkuma M."/>
            <person name="Tanasupawat S."/>
        </authorList>
    </citation>
    <scope>NUCLEOTIDE SEQUENCE</scope>
    <source>
        <strain evidence="8">GKU 128</strain>
    </source>
</reference>
<feature type="compositionally biased region" description="Basic and acidic residues" evidence="5">
    <location>
        <begin position="265"/>
        <end position="280"/>
    </location>
</feature>
<dbReference type="RefSeq" id="WP_208254659.1">
    <property type="nucleotide sequence ID" value="NZ_JAGEOJ010000003.1"/>
</dbReference>
<dbReference type="AlphaFoldDB" id="A0A939T8M1"/>
<evidence type="ECO:0000256" key="4">
    <source>
        <dbReference type="ARBA" id="ARBA00023136"/>
    </source>
</evidence>
<evidence type="ECO:0000256" key="3">
    <source>
        <dbReference type="ARBA" id="ARBA00022989"/>
    </source>
</evidence>
<comment type="caution">
    <text evidence="8">The sequence shown here is derived from an EMBL/GenBank/DDBJ whole genome shotgun (WGS) entry which is preliminary data.</text>
</comment>
<dbReference type="GO" id="GO:0016020">
    <property type="term" value="C:membrane"/>
    <property type="evidence" value="ECO:0007669"/>
    <property type="project" value="UniProtKB-SubCell"/>
</dbReference>
<evidence type="ECO:0000256" key="1">
    <source>
        <dbReference type="ARBA" id="ARBA00004141"/>
    </source>
</evidence>
<feature type="region of interest" description="Disordered" evidence="5">
    <location>
        <begin position="253"/>
        <end position="280"/>
    </location>
</feature>
<accession>A0A939T8M1</accession>
<dbReference type="PANTHER" id="PTHR31310">
    <property type="match status" value="1"/>
</dbReference>
<keyword evidence="4 6" id="KW-0472">Membrane</keyword>
<organism evidence="8 9">
    <name type="scientific">Actinomadura barringtoniae</name>
    <dbReference type="NCBI Taxonomy" id="1427535"/>
    <lineage>
        <taxon>Bacteria</taxon>
        <taxon>Bacillati</taxon>
        <taxon>Actinomycetota</taxon>
        <taxon>Actinomycetes</taxon>
        <taxon>Streptosporangiales</taxon>
        <taxon>Thermomonosporaceae</taxon>
        <taxon>Actinomadura</taxon>
    </lineage>
</organism>
<protein>
    <submittedName>
        <fullName evidence="8">Phosphatase PAP2 family protein</fullName>
    </submittedName>
</protein>
<keyword evidence="2 6" id="KW-0812">Transmembrane</keyword>
<dbReference type="CDD" id="cd03386">
    <property type="entry name" value="PAP2_Aur1_like"/>
    <property type="match status" value="1"/>
</dbReference>
<evidence type="ECO:0000256" key="5">
    <source>
        <dbReference type="SAM" id="MobiDB-lite"/>
    </source>
</evidence>
<feature type="domain" description="Inositolphosphotransferase Aur1/Ipt1" evidence="7">
    <location>
        <begin position="63"/>
        <end position="241"/>
    </location>
</feature>
<evidence type="ECO:0000259" key="7">
    <source>
        <dbReference type="Pfam" id="PF14378"/>
    </source>
</evidence>
<feature type="transmembrane region" description="Helical" evidence="6">
    <location>
        <begin position="177"/>
        <end position="198"/>
    </location>
</feature>
<dbReference type="PANTHER" id="PTHR31310:SF7">
    <property type="entry name" value="PA-PHOSPHATASE RELATED-FAMILY PROTEIN DDB_G0268928"/>
    <property type="match status" value="1"/>
</dbReference>
<proteinExistence type="predicted"/>
<feature type="transmembrane region" description="Helical" evidence="6">
    <location>
        <begin position="205"/>
        <end position="220"/>
    </location>
</feature>
<evidence type="ECO:0000256" key="2">
    <source>
        <dbReference type="ARBA" id="ARBA00022692"/>
    </source>
</evidence>
<evidence type="ECO:0000313" key="9">
    <source>
        <dbReference type="Proteomes" id="UP000669179"/>
    </source>
</evidence>
<dbReference type="Pfam" id="PF14378">
    <property type="entry name" value="PAP2_3"/>
    <property type="match status" value="1"/>
</dbReference>
<keyword evidence="3 6" id="KW-1133">Transmembrane helix</keyword>